<feature type="region of interest" description="Disordered" evidence="1">
    <location>
        <begin position="123"/>
        <end position="163"/>
    </location>
</feature>
<dbReference type="PANTHER" id="PTHR33244:SF3">
    <property type="entry name" value="PEPTIDASE A2 DOMAIN-CONTAINING PROTEIN"/>
    <property type="match status" value="1"/>
</dbReference>
<feature type="compositionally biased region" description="Basic and acidic residues" evidence="1">
    <location>
        <begin position="123"/>
        <end position="148"/>
    </location>
</feature>
<organism evidence="2">
    <name type="scientific">Photinus pyralis</name>
    <name type="common">Common eastern firefly</name>
    <name type="synonym">Lampyris pyralis</name>
    <dbReference type="NCBI Taxonomy" id="7054"/>
    <lineage>
        <taxon>Eukaryota</taxon>
        <taxon>Metazoa</taxon>
        <taxon>Ecdysozoa</taxon>
        <taxon>Arthropoda</taxon>
        <taxon>Hexapoda</taxon>
        <taxon>Insecta</taxon>
        <taxon>Pterygota</taxon>
        <taxon>Neoptera</taxon>
        <taxon>Endopterygota</taxon>
        <taxon>Coleoptera</taxon>
        <taxon>Polyphaga</taxon>
        <taxon>Elateriformia</taxon>
        <taxon>Elateroidea</taxon>
        <taxon>Lampyridae</taxon>
        <taxon>Lampyrinae</taxon>
        <taxon>Photinus</taxon>
    </lineage>
</organism>
<evidence type="ECO:0000313" key="2">
    <source>
        <dbReference type="EMBL" id="JAV71394.1"/>
    </source>
</evidence>
<reference evidence="2" key="1">
    <citation type="journal article" date="2016" name="Sci. Rep.">
        <title>Molecular characterization of firefly nuptial gifts: a multi-omics approach sheds light on postcopulatory sexual selection.</title>
        <authorList>
            <person name="Al-Wathiqui N."/>
            <person name="Fallon T.R."/>
            <person name="South A."/>
            <person name="Weng J.K."/>
            <person name="Lewis S.M."/>
        </authorList>
    </citation>
    <scope>NUCLEOTIDE SEQUENCE</scope>
</reference>
<dbReference type="AlphaFoldDB" id="A0A1Y1LCN1"/>
<accession>A0A1Y1LCN1</accession>
<dbReference type="PANTHER" id="PTHR33244">
    <property type="entry name" value="INTEGRASE CATALYTIC DOMAIN-CONTAINING PROTEIN-RELATED"/>
    <property type="match status" value="1"/>
</dbReference>
<evidence type="ECO:0000256" key="1">
    <source>
        <dbReference type="SAM" id="MobiDB-lite"/>
    </source>
</evidence>
<sequence length="201" mass="23632">MGRTPRTTLPTNKMNLIPKWDYLPDYIRRRKIEIQVYTDNFNKHHRTKVVQNLNVNDRVWITNLKKYGVVVNEGPEPRSYVVIADNKHYRRNRSHLIKANDTANDTLNRYPYELFEWPEELEDRTSTQEDLKRGGRAEERSLTEETEQRPLVGNDYVQSNEDNGVTRGVIPAEQQFYTTRSGRVVRPPRSRCECGNLACSH</sequence>
<protein>
    <submittedName>
        <fullName evidence="2">Uncharacterized protein</fullName>
    </submittedName>
</protein>
<dbReference type="EMBL" id="GEZM01059714">
    <property type="protein sequence ID" value="JAV71394.1"/>
    <property type="molecule type" value="Transcribed_RNA"/>
</dbReference>
<proteinExistence type="predicted"/>
<name>A0A1Y1LCN1_PHOPY</name>